<evidence type="ECO:0000313" key="6">
    <source>
        <dbReference type="EMBL" id="GAA5164093.1"/>
    </source>
</evidence>
<dbReference type="PANTHER" id="PTHR35891:SF3">
    <property type="entry name" value="THIOL:DISULFIDE INTERCHANGE PROTEIN DSBL"/>
    <property type="match status" value="1"/>
</dbReference>
<keyword evidence="3" id="KW-1015">Disulfide bond</keyword>
<evidence type="ECO:0000256" key="2">
    <source>
        <dbReference type="ARBA" id="ARBA00023284"/>
    </source>
</evidence>
<dbReference type="InterPro" id="IPR013766">
    <property type="entry name" value="Thioredoxin_domain"/>
</dbReference>
<feature type="signal peptide" evidence="4">
    <location>
        <begin position="1"/>
        <end position="24"/>
    </location>
</feature>
<dbReference type="Proteomes" id="UP001500547">
    <property type="component" value="Unassembled WGS sequence"/>
</dbReference>
<dbReference type="RefSeq" id="WP_345532512.1">
    <property type="nucleotide sequence ID" value="NZ_BAABLD010000008.1"/>
</dbReference>
<keyword evidence="3" id="KW-0574">Periplasm</keyword>
<organism evidence="6 7">
    <name type="scientific">Viridibacterium curvum</name>
    <dbReference type="NCBI Taxonomy" id="1101404"/>
    <lineage>
        <taxon>Bacteria</taxon>
        <taxon>Pseudomonadati</taxon>
        <taxon>Pseudomonadota</taxon>
        <taxon>Betaproteobacteria</taxon>
        <taxon>Rhodocyclales</taxon>
        <taxon>Rhodocyclaceae</taxon>
        <taxon>Viridibacterium</taxon>
    </lineage>
</organism>
<dbReference type="InterPro" id="IPR050824">
    <property type="entry name" value="Thiol_disulfide_DsbA"/>
</dbReference>
<evidence type="ECO:0000256" key="1">
    <source>
        <dbReference type="ARBA" id="ARBA00022729"/>
    </source>
</evidence>
<reference evidence="7" key="1">
    <citation type="journal article" date="2019" name="Int. J. Syst. Evol. Microbiol.">
        <title>The Global Catalogue of Microorganisms (GCM) 10K type strain sequencing project: providing services to taxonomists for standard genome sequencing and annotation.</title>
        <authorList>
            <consortium name="The Broad Institute Genomics Platform"/>
            <consortium name="The Broad Institute Genome Sequencing Center for Infectious Disease"/>
            <person name="Wu L."/>
            <person name="Ma J."/>
        </authorList>
    </citation>
    <scope>NUCLEOTIDE SEQUENCE [LARGE SCALE GENOMIC DNA]</scope>
    <source>
        <strain evidence="7">JCM 18715</strain>
    </source>
</reference>
<keyword evidence="7" id="KW-1185">Reference proteome</keyword>
<sequence>MFRRTLMKAAFAATLLGLAGISQAATVGKDYELLSPAQPGGTNGQIEVVEFFSFGCPHCANLEPKLEKWRAEQAKDVVLVRVPVIFRKEWQPLARMHYTLEAMGLSDKLSGAVFDAIHKNYVRMDDEAKRNEWLAKQGVDVKKFNDTWRSFGIDAQMRRATQMAEKYKIQSVPALYVDGQYFVRNKDEKMPEDQTHTKNLATATELINMVRASKSKK</sequence>
<name>A0ABP9QLU3_9RHOO</name>
<dbReference type="PROSITE" id="PS00194">
    <property type="entry name" value="THIOREDOXIN_1"/>
    <property type="match status" value="1"/>
</dbReference>
<keyword evidence="1 4" id="KW-0732">Signal</keyword>
<dbReference type="InterPro" id="IPR012336">
    <property type="entry name" value="Thioredoxin-like_fold"/>
</dbReference>
<gene>
    <name evidence="6" type="primary">dsbA</name>
    <name evidence="6" type="ORF">GCM10025770_17350</name>
</gene>
<feature type="domain" description="Thioredoxin" evidence="5">
    <location>
        <begin position="4"/>
        <end position="166"/>
    </location>
</feature>
<dbReference type="Pfam" id="PF13462">
    <property type="entry name" value="Thioredoxin_4"/>
    <property type="match status" value="1"/>
</dbReference>
<protein>
    <recommendedName>
        <fullName evidence="3">Thiol:disulfide interchange protein</fullName>
    </recommendedName>
</protein>
<evidence type="ECO:0000256" key="4">
    <source>
        <dbReference type="SAM" id="SignalP"/>
    </source>
</evidence>
<keyword evidence="2" id="KW-0676">Redox-active center</keyword>
<proteinExistence type="inferred from homology"/>
<dbReference type="Gene3D" id="3.40.30.10">
    <property type="entry name" value="Glutaredoxin"/>
    <property type="match status" value="1"/>
</dbReference>
<dbReference type="PROSITE" id="PS51352">
    <property type="entry name" value="THIOREDOXIN_2"/>
    <property type="match status" value="1"/>
</dbReference>
<comment type="caution">
    <text evidence="6">The sequence shown here is derived from an EMBL/GenBank/DDBJ whole genome shotgun (WGS) entry which is preliminary data.</text>
</comment>
<dbReference type="InterPro" id="IPR017937">
    <property type="entry name" value="Thioredoxin_CS"/>
</dbReference>
<accession>A0ABP9QLU3</accession>
<dbReference type="PIRSF" id="PIRSF001488">
    <property type="entry name" value="Tdi_protein"/>
    <property type="match status" value="1"/>
</dbReference>
<comment type="subcellular location">
    <subcellularLocation>
        <location evidence="3">Periplasm</location>
    </subcellularLocation>
</comment>
<comment type="similarity">
    <text evidence="3">Belongs to the thioredoxin family.</text>
</comment>
<evidence type="ECO:0000313" key="7">
    <source>
        <dbReference type="Proteomes" id="UP001500547"/>
    </source>
</evidence>
<evidence type="ECO:0000259" key="5">
    <source>
        <dbReference type="PROSITE" id="PS51352"/>
    </source>
</evidence>
<dbReference type="SUPFAM" id="SSF52833">
    <property type="entry name" value="Thioredoxin-like"/>
    <property type="match status" value="1"/>
</dbReference>
<dbReference type="CDD" id="cd03019">
    <property type="entry name" value="DsbA_DsbA"/>
    <property type="match status" value="1"/>
</dbReference>
<dbReference type="InterPro" id="IPR023205">
    <property type="entry name" value="DsbA/DsbL"/>
</dbReference>
<feature type="chain" id="PRO_5046187521" description="Thiol:disulfide interchange protein" evidence="4">
    <location>
        <begin position="25"/>
        <end position="217"/>
    </location>
</feature>
<evidence type="ECO:0000256" key="3">
    <source>
        <dbReference type="PIRNR" id="PIRNR001488"/>
    </source>
</evidence>
<dbReference type="EMBL" id="BAABLD010000008">
    <property type="protein sequence ID" value="GAA5164093.1"/>
    <property type="molecule type" value="Genomic_DNA"/>
</dbReference>
<dbReference type="PANTHER" id="PTHR35891">
    <property type="entry name" value="THIOL:DISULFIDE INTERCHANGE PROTEIN DSBA"/>
    <property type="match status" value="1"/>
</dbReference>
<dbReference type="InterPro" id="IPR036249">
    <property type="entry name" value="Thioredoxin-like_sf"/>
</dbReference>